<gene>
    <name evidence="1" type="ORF">LMG7974_01947</name>
</gene>
<organism evidence="1 2">
    <name type="scientific">Campylobacter majalis</name>
    <dbReference type="NCBI Taxonomy" id="2790656"/>
    <lineage>
        <taxon>Bacteria</taxon>
        <taxon>Pseudomonadati</taxon>
        <taxon>Campylobacterota</taxon>
        <taxon>Epsilonproteobacteria</taxon>
        <taxon>Campylobacterales</taxon>
        <taxon>Campylobacteraceae</taxon>
        <taxon>Campylobacter</taxon>
    </lineage>
</organism>
<proteinExistence type="predicted"/>
<evidence type="ECO:0000313" key="2">
    <source>
        <dbReference type="Proteomes" id="UP000789803"/>
    </source>
</evidence>
<reference evidence="1 2" key="1">
    <citation type="submission" date="2020-11" db="EMBL/GenBank/DDBJ databases">
        <authorList>
            <person name="Peeters C."/>
        </authorList>
    </citation>
    <scope>NUCLEOTIDE SEQUENCE [LARGE SCALE GENOMIC DNA]</scope>
    <source>
        <strain evidence="1 2">LMG 7974</strain>
    </source>
</reference>
<evidence type="ECO:0000313" key="1">
    <source>
        <dbReference type="EMBL" id="CAD7289861.1"/>
    </source>
</evidence>
<comment type="caution">
    <text evidence="1">The sequence shown here is derived from an EMBL/GenBank/DDBJ whole genome shotgun (WGS) entry which is preliminary data.</text>
</comment>
<name>A0ABN7KCS3_9BACT</name>
<accession>A0ABN7KCS3</accession>
<dbReference type="Proteomes" id="UP000789803">
    <property type="component" value="Unassembled WGS sequence"/>
</dbReference>
<dbReference type="EMBL" id="CAJHOF010000047">
    <property type="protein sequence ID" value="CAD7289861.1"/>
    <property type="molecule type" value="Genomic_DNA"/>
</dbReference>
<protein>
    <submittedName>
        <fullName evidence="1">Uncharacterized protein</fullName>
    </submittedName>
</protein>
<sequence length="208" mass="24250">MKVRLKPNITNTDLNKDSIYNVLCIEISDKIEFYLQKYFNYGDIYLAYPYLSDLLDIVDNDIKNWSIEMFEKNIYSNANFDEIKQIKYISIAPKEINYESFCEDIAECYGLEKCNDAHDMMARACGLYANLELNEESFIRIFSEFQLPNLEYGIDIGEDYIMCPKCSNAIKNNKKGVIKCHNKYCNILYNNPQAKPTPKGVKIIVEKN</sequence>
<dbReference type="RefSeq" id="WP_229933711.1">
    <property type="nucleotide sequence ID" value="NZ_CAJHOF010000047.1"/>
</dbReference>
<keyword evidence="2" id="KW-1185">Reference proteome</keyword>